<evidence type="ECO:0000256" key="6">
    <source>
        <dbReference type="ARBA" id="ARBA00022741"/>
    </source>
</evidence>
<comment type="cofactor">
    <cofactor evidence="1">
        <name>Mg(2+)</name>
        <dbReference type="ChEBI" id="CHEBI:18420"/>
    </cofactor>
</comment>
<dbReference type="InterPro" id="IPR011761">
    <property type="entry name" value="ATP-grasp"/>
</dbReference>
<organism evidence="10 11">
    <name type="scientific">Formimonas warabiya</name>
    <dbReference type="NCBI Taxonomy" id="1761012"/>
    <lineage>
        <taxon>Bacteria</taxon>
        <taxon>Bacillati</taxon>
        <taxon>Bacillota</taxon>
        <taxon>Clostridia</taxon>
        <taxon>Eubacteriales</taxon>
        <taxon>Peptococcaceae</taxon>
        <taxon>Candidatus Formimonas</taxon>
    </lineage>
</organism>
<accession>A0A3G1KM36</accession>
<evidence type="ECO:0000259" key="9">
    <source>
        <dbReference type="PROSITE" id="PS50975"/>
    </source>
</evidence>
<dbReference type="KEGG" id="fwa:DCMF_00455"/>
<evidence type="ECO:0000256" key="5">
    <source>
        <dbReference type="ARBA" id="ARBA00022723"/>
    </source>
</evidence>
<evidence type="ECO:0000256" key="2">
    <source>
        <dbReference type="ARBA" id="ARBA00009182"/>
    </source>
</evidence>
<dbReference type="EMBL" id="CP017634">
    <property type="protein sequence ID" value="ATW23469.1"/>
    <property type="molecule type" value="Genomic_DNA"/>
</dbReference>
<dbReference type="InterPro" id="IPR013650">
    <property type="entry name" value="ATP-grasp_succ-CoA_synth-type"/>
</dbReference>
<keyword evidence="11" id="KW-1185">Reference proteome</keyword>
<evidence type="ECO:0000256" key="1">
    <source>
        <dbReference type="ARBA" id="ARBA00001946"/>
    </source>
</evidence>
<dbReference type="InterPro" id="IPR016102">
    <property type="entry name" value="Succinyl-CoA_synth-like"/>
</dbReference>
<keyword evidence="5" id="KW-0479">Metal-binding</keyword>
<dbReference type="PROSITE" id="PS50975">
    <property type="entry name" value="ATP_GRASP"/>
    <property type="match status" value="1"/>
</dbReference>
<dbReference type="GO" id="GO:0042709">
    <property type="term" value="C:succinate-CoA ligase complex"/>
    <property type="evidence" value="ECO:0007669"/>
    <property type="project" value="TreeGrafter"/>
</dbReference>
<proteinExistence type="inferred from homology"/>
<evidence type="ECO:0000256" key="8">
    <source>
        <dbReference type="PROSITE-ProRule" id="PRU00409"/>
    </source>
</evidence>
<dbReference type="GO" id="GO:0006104">
    <property type="term" value="P:succinyl-CoA metabolic process"/>
    <property type="evidence" value="ECO:0007669"/>
    <property type="project" value="TreeGrafter"/>
</dbReference>
<dbReference type="Gene3D" id="3.40.50.261">
    <property type="entry name" value="Succinyl-CoA synthetase domains"/>
    <property type="match status" value="1"/>
</dbReference>
<dbReference type="PIRSF" id="PIRSF001554">
    <property type="entry name" value="SucCS_beta"/>
    <property type="match status" value="1"/>
</dbReference>
<evidence type="ECO:0000256" key="4">
    <source>
        <dbReference type="ARBA" id="ARBA00022598"/>
    </source>
</evidence>
<keyword evidence="7" id="KW-0460">Magnesium</keyword>
<evidence type="ECO:0000313" key="10">
    <source>
        <dbReference type="EMBL" id="ATW23469.1"/>
    </source>
</evidence>
<keyword evidence="6 8" id="KW-0547">Nucleotide-binding</keyword>
<dbReference type="InterPro" id="IPR005809">
    <property type="entry name" value="Succ_CoA_ligase-like_bsu"/>
</dbReference>
<dbReference type="PANTHER" id="PTHR11815">
    <property type="entry name" value="SUCCINYL-COA SYNTHETASE BETA CHAIN"/>
    <property type="match status" value="1"/>
</dbReference>
<evidence type="ECO:0000256" key="7">
    <source>
        <dbReference type="ARBA" id="ARBA00022842"/>
    </source>
</evidence>
<gene>
    <name evidence="10" type="ORF">DCMF_00455</name>
</gene>
<dbReference type="Pfam" id="PF00549">
    <property type="entry name" value="Ligase_CoA"/>
    <property type="match status" value="1"/>
</dbReference>
<dbReference type="GO" id="GO:0005524">
    <property type="term" value="F:ATP binding"/>
    <property type="evidence" value="ECO:0007669"/>
    <property type="project" value="UniProtKB-UniRule"/>
</dbReference>
<dbReference type="FunFam" id="3.30.470.20:FF:000002">
    <property type="entry name" value="Succinate--CoA ligase [ADP-forming] subunit beta"/>
    <property type="match status" value="1"/>
</dbReference>
<comment type="similarity">
    <text evidence="2">Belongs to the succinate/malate CoA ligase beta subunit family.</text>
</comment>
<dbReference type="RefSeq" id="WP_148132609.1">
    <property type="nucleotide sequence ID" value="NZ_CP017634.1"/>
</dbReference>
<name>A0A3G1KM36_FORW1</name>
<dbReference type="Pfam" id="PF08442">
    <property type="entry name" value="ATP-grasp_2"/>
    <property type="match status" value="1"/>
</dbReference>
<dbReference type="PANTHER" id="PTHR11815:SF10">
    <property type="entry name" value="SUCCINATE--COA LIGASE [GDP-FORMING] SUBUNIT BETA, MITOCHONDRIAL"/>
    <property type="match status" value="1"/>
</dbReference>
<dbReference type="GO" id="GO:0046872">
    <property type="term" value="F:metal ion binding"/>
    <property type="evidence" value="ECO:0007669"/>
    <property type="project" value="UniProtKB-KW"/>
</dbReference>
<dbReference type="InterPro" id="IPR005811">
    <property type="entry name" value="SUCC_ACL_C"/>
</dbReference>
<dbReference type="GO" id="GO:0006099">
    <property type="term" value="P:tricarboxylic acid cycle"/>
    <property type="evidence" value="ECO:0007669"/>
    <property type="project" value="UniProtKB-KW"/>
</dbReference>
<sequence>MKLLEYQGKEVLSSWNIREPKGKVVNNKEEAVRVFHELDEKAVIKIQVPVGGRGKAGGVKVLKEDDDIHLFVDKWLGKEFKSFSVEKFVVEESLEIEKEMYISFALNPQMGGLTFIFSQEGGVDIEEIAAKRPEMVLKINLDPAQEYKEYFFRKELRKFGLHGQELTQISALAAKLYDNFGKNDLVLVEINPLVILKNGEISAADSKIEIDNSGLFRQKRLQVFNENTYKTEAEKEAEDIGVTYVKLDGDIGIIASGAGLAMETIDLVNAADLRAANFLETGGGITKELIHSALNLVVRDENIRAVIVSLYGGVNPLIEAAKGIVSAKESFNRKIFIVVKALGNQQEECWRILESAGIPVVKNHRSEDVIRVLKGLLEGIER</sequence>
<dbReference type="OrthoDB" id="9802602at2"/>
<dbReference type="SUPFAM" id="SSF56059">
    <property type="entry name" value="Glutathione synthetase ATP-binding domain-like"/>
    <property type="match status" value="1"/>
</dbReference>
<dbReference type="SUPFAM" id="SSF52210">
    <property type="entry name" value="Succinyl-CoA synthetase domains"/>
    <property type="match status" value="1"/>
</dbReference>
<dbReference type="InterPro" id="IPR013815">
    <property type="entry name" value="ATP_grasp_subdomain_1"/>
</dbReference>
<reference evidence="10 11" key="1">
    <citation type="submission" date="2016-10" db="EMBL/GenBank/DDBJ databases">
        <title>Complete Genome Sequence of Peptococcaceae strain DCMF.</title>
        <authorList>
            <person name="Edwards R.J."/>
            <person name="Holland S.I."/>
            <person name="Deshpande N.P."/>
            <person name="Wong Y.K."/>
            <person name="Ertan H."/>
            <person name="Manefield M."/>
            <person name="Russell T.L."/>
            <person name="Lee M.J."/>
        </authorList>
    </citation>
    <scope>NUCLEOTIDE SEQUENCE [LARGE SCALE GENOMIC DNA]</scope>
    <source>
        <strain evidence="10 11">DCMF</strain>
    </source>
</reference>
<keyword evidence="8" id="KW-0067">ATP-binding</keyword>
<evidence type="ECO:0000313" key="11">
    <source>
        <dbReference type="Proteomes" id="UP000323521"/>
    </source>
</evidence>
<dbReference type="AlphaFoldDB" id="A0A3G1KM36"/>
<feature type="domain" description="ATP-grasp" evidence="9">
    <location>
        <begin position="9"/>
        <end position="221"/>
    </location>
</feature>
<dbReference type="GO" id="GO:0004775">
    <property type="term" value="F:succinate-CoA ligase (ADP-forming) activity"/>
    <property type="evidence" value="ECO:0007669"/>
    <property type="project" value="TreeGrafter"/>
</dbReference>
<keyword evidence="3" id="KW-0816">Tricarboxylic acid cycle</keyword>
<dbReference type="Gene3D" id="3.30.470.20">
    <property type="entry name" value="ATP-grasp fold, B domain"/>
    <property type="match status" value="1"/>
</dbReference>
<dbReference type="Gene3D" id="3.30.1490.20">
    <property type="entry name" value="ATP-grasp fold, A domain"/>
    <property type="match status" value="1"/>
</dbReference>
<dbReference type="Proteomes" id="UP000323521">
    <property type="component" value="Chromosome"/>
</dbReference>
<protein>
    <recommendedName>
        <fullName evidence="9">ATP-grasp domain-containing protein</fullName>
    </recommendedName>
</protein>
<keyword evidence="4" id="KW-0436">Ligase</keyword>
<evidence type="ECO:0000256" key="3">
    <source>
        <dbReference type="ARBA" id="ARBA00022532"/>
    </source>
</evidence>